<proteinExistence type="predicted"/>
<dbReference type="AlphaFoldDB" id="A0A376FDL3"/>
<reference evidence="2 3" key="1">
    <citation type="submission" date="2018-06" db="EMBL/GenBank/DDBJ databases">
        <authorList>
            <consortium name="Pathogen Informatics"/>
            <person name="Doyle S."/>
        </authorList>
    </citation>
    <scope>NUCLEOTIDE SEQUENCE [LARGE SCALE GENOMIC DNA]</scope>
    <source>
        <strain evidence="2 3">NCTC12123</strain>
    </source>
</reference>
<sequence>MEILVDPLGKPLPFSEVTGTKAKGDAASVGDYVFGLTAKGRYNDQPLSGKGKIGGMLALRSEGTPFPGAGGLSVPVTPAWRSWARSTIR</sequence>
<organism evidence="2 3">
    <name type="scientific">Enterobacter asburiae</name>
    <dbReference type="NCBI Taxonomy" id="61645"/>
    <lineage>
        <taxon>Bacteria</taxon>
        <taxon>Pseudomonadati</taxon>
        <taxon>Pseudomonadota</taxon>
        <taxon>Gammaproteobacteria</taxon>
        <taxon>Enterobacterales</taxon>
        <taxon>Enterobacteriaceae</taxon>
        <taxon>Enterobacter</taxon>
        <taxon>Enterobacter cloacae complex</taxon>
    </lineage>
</organism>
<name>A0A376FDL3_ENTAS</name>
<evidence type="ECO:0000259" key="1">
    <source>
        <dbReference type="Pfam" id="PF05170"/>
    </source>
</evidence>
<gene>
    <name evidence="2" type="ORF">NCTC12123_04067</name>
</gene>
<accession>A0A376FDL3</accession>
<evidence type="ECO:0000313" key="2">
    <source>
        <dbReference type="EMBL" id="STD23883.1"/>
    </source>
</evidence>
<dbReference type="Proteomes" id="UP000255163">
    <property type="component" value="Unassembled WGS sequence"/>
</dbReference>
<dbReference type="EMBL" id="UFYI01000007">
    <property type="protein sequence ID" value="STD23883.1"/>
    <property type="molecule type" value="Genomic_DNA"/>
</dbReference>
<dbReference type="InterPro" id="IPR007844">
    <property type="entry name" value="AsmA"/>
</dbReference>
<protein>
    <submittedName>
        <fullName evidence="2">AsmA family protein</fullName>
    </submittedName>
</protein>
<feature type="domain" description="AsmA" evidence="1">
    <location>
        <begin position="2"/>
        <end position="68"/>
    </location>
</feature>
<evidence type="ECO:0000313" key="3">
    <source>
        <dbReference type="Proteomes" id="UP000255163"/>
    </source>
</evidence>
<dbReference type="Pfam" id="PF05170">
    <property type="entry name" value="AsmA"/>
    <property type="match status" value="1"/>
</dbReference>